<dbReference type="KEGG" id="aeh:Mlg_1279"/>
<organism evidence="1 2">
    <name type="scientific">Alkalilimnicola ehrlichii (strain ATCC BAA-1101 / DSM 17681 / MLHE-1)</name>
    <dbReference type="NCBI Taxonomy" id="187272"/>
    <lineage>
        <taxon>Bacteria</taxon>
        <taxon>Pseudomonadati</taxon>
        <taxon>Pseudomonadota</taxon>
        <taxon>Gammaproteobacteria</taxon>
        <taxon>Chromatiales</taxon>
        <taxon>Ectothiorhodospiraceae</taxon>
        <taxon>Alkalilimnicola</taxon>
    </lineage>
</organism>
<sequence length="70" mass="7609">MLDEDALNQQIRKFLKQVGVTSQHEIERAVRAGLENGSLKPGDTLRAKVRLTVDGAGVDHEVAADLELKG</sequence>
<dbReference type="AlphaFoldDB" id="Q0A959"/>
<dbReference type="HOGENOM" id="CLU_193005_0_0_6"/>
<name>Q0A959_ALKEH</name>
<dbReference type="RefSeq" id="WP_011629023.1">
    <property type="nucleotide sequence ID" value="NC_008340.1"/>
</dbReference>
<dbReference type="InterPro" id="IPR045471">
    <property type="entry name" value="DUF6494"/>
</dbReference>
<keyword evidence="2" id="KW-1185">Reference proteome</keyword>
<reference evidence="2" key="1">
    <citation type="submission" date="2006-08" db="EMBL/GenBank/DDBJ databases">
        <title>Complete sequence of Alkalilimnicola ehrilichei MLHE-1.</title>
        <authorList>
            <person name="Copeland A."/>
            <person name="Lucas S."/>
            <person name="Lapidus A."/>
            <person name="Barry K."/>
            <person name="Detter J.C."/>
            <person name="Glavina del Rio T."/>
            <person name="Hammon N."/>
            <person name="Israni S."/>
            <person name="Dalin E."/>
            <person name="Tice H."/>
            <person name="Pitluck S."/>
            <person name="Sims D."/>
            <person name="Brettin T."/>
            <person name="Bruce D."/>
            <person name="Han C."/>
            <person name="Tapia R."/>
            <person name="Gilna P."/>
            <person name="Schmutz J."/>
            <person name="Larimer F."/>
            <person name="Land M."/>
            <person name="Hauser L."/>
            <person name="Kyrpides N."/>
            <person name="Mikhailova N."/>
            <person name="Oremland R.S."/>
            <person name="Hoeft S.E."/>
            <person name="Switzer-Blum J."/>
            <person name="Kulp T."/>
            <person name="King G."/>
            <person name="Tabita R."/>
            <person name="Witte B."/>
            <person name="Santini J.M."/>
            <person name="Basu P."/>
            <person name="Hollibaugh J.T."/>
            <person name="Xie G."/>
            <person name="Stolz J.F."/>
            <person name="Richardson P."/>
        </authorList>
    </citation>
    <scope>NUCLEOTIDE SEQUENCE [LARGE SCALE GENOMIC DNA]</scope>
    <source>
        <strain evidence="2">ATCC BAA-1101 / DSM 17681 / MLHE-1</strain>
    </source>
</reference>
<evidence type="ECO:0000313" key="1">
    <source>
        <dbReference type="EMBL" id="ABI56628.1"/>
    </source>
</evidence>
<proteinExistence type="predicted"/>
<dbReference type="Pfam" id="PF20104">
    <property type="entry name" value="DUF6494"/>
    <property type="match status" value="1"/>
</dbReference>
<evidence type="ECO:0000313" key="2">
    <source>
        <dbReference type="Proteomes" id="UP000001962"/>
    </source>
</evidence>
<dbReference type="eggNOG" id="ENOG503325B">
    <property type="taxonomic scope" value="Bacteria"/>
</dbReference>
<protein>
    <submittedName>
        <fullName evidence="1">Uncharacterized protein</fullName>
    </submittedName>
</protein>
<gene>
    <name evidence="1" type="ordered locus">Mlg_1279</name>
</gene>
<dbReference type="EMBL" id="CP000453">
    <property type="protein sequence ID" value="ABI56628.1"/>
    <property type="molecule type" value="Genomic_DNA"/>
</dbReference>
<dbReference type="Proteomes" id="UP000001962">
    <property type="component" value="Chromosome"/>
</dbReference>
<accession>Q0A959</accession>